<feature type="compositionally biased region" description="Basic and acidic residues" evidence="5">
    <location>
        <begin position="1842"/>
        <end position="1855"/>
    </location>
</feature>
<dbReference type="GO" id="GO:0000445">
    <property type="term" value="C:THO complex part of transcription export complex"/>
    <property type="evidence" value="ECO:0007669"/>
    <property type="project" value="TreeGrafter"/>
</dbReference>
<gene>
    <name evidence="9" type="ORF">WHR41_00580</name>
</gene>
<dbReference type="GeneID" id="96002024"/>
<feature type="compositionally biased region" description="Basic and acidic residues" evidence="5">
    <location>
        <begin position="2067"/>
        <end position="2082"/>
    </location>
</feature>
<feature type="compositionally biased region" description="Basic and acidic residues" evidence="5">
    <location>
        <begin position="1793"/>
        <end position="1807"/>
    </location>
</feature>
<feature type="compositionally biased region" description="Basic and acidic residues" evidence="5">
    <location>
        <begin position="1615"/>
        <end position="1625"/>
    </location>
</feature>
<evidence type="ECO:0000259" key="6">
    <source>
        <dbReference type="Pfam" id="PF11262"/>
    </source>
</evidence>
<protein>
    <recommendedName>
        <fullName evidence="3">THO complex subunit 2</fullName>
    </recommendedName>
</protein>
<feature type="region of interest" description="Disordered" evidence="5">
    <location>
        <begin position="573"/>
        <end position="598"/>
    </location>
</feature>
<comment type="similarity">
    <text evidence="2">Belongs to the THOC2 family.</text>
</comment>
<feature type="compositionally biased region" description="Basic and acidic residues" evidence="5">
    <location>
        <begin position="2248"/>
        <end position="2262"/>
    </location>
</feature>
<feature type="compositionally biased region" description="Basic and acidic residues" evidence="5">
    <location>
        <begin position="2360"/>
        <end position="2378"/>
    </location>
</feature>
<reference evidence="9 10" key="1">
    <citation type="journal article" date="2020" name="Microbiol. Resour. Announc.">
        <title>Draft Genome Sequence of a Cladosporium Species Isolated from the Mesophotic Ascidian Didemnum maculosum.</title>
        <authorList>
            <person name="Gioti A."/>
            <person name="Siaperas R."/>
            <person name="Nikolaivits E."/>
            <person name="Le Goff G."/>
            <person name="Ouazzani J."/>
            <person name="Kotoulas G."/>
            <person name="Topakas E."/>
        </authorList>
    </citation>
    <scope>NUCLEOTIDE SEQUENCE [LARGE SCALE GENOMIC DNA]</scope>
    <source>
        <strain evidence="9 10">TM138-S3</strain>
    </source>
</reference>
<dbReference type="PANTHER" id="PTHR21597:SF0">
    <property type="entry name" value="THO COMPLEX SUBUNIT 2"/>
    <property type="match status" value="1"/>
</dbReference>
<dbReference type="EMBL" id="JAAQHG020000002">
    <property type="protein sequence ID" value="KAL1590781.1"/>
    <property type="molecule type" value="Genomic_DNA"/>
</dbReference>
<feature type="compositionally biased region" description="Basic and acidic residues" evidence="5">
    <location>
        <begin position="1125"/>
        <end position="1135"/>
    </location>
</feature>
<organism evidence="9 10">
    <name type="scientific">Cladosporium halotolerans</name>
    <dbReference type="NCBI Taxonomy" id="1052096"/>
    <lineage>
        <taxon>Eukaryota</taxon>
        <taxon>Fungi</taxon>
        <taxon>Dikarya</taxon>
        <taxon>Ascomycota</taxon>
        <taxon>Pezizomycotina</taxon>
        <taxon>Dothideomycetes</taxon>
        <taxon>Dothideomycetidae</taxon>
        <taxon>Cladosporiales</taxon>
        <taxon>Cladosporiaceae</taxon>
        <taxon>Cladosporium</taxon>
    </lineage>
</organism>
<feature type="compositionally biased region" description="Basic and acidic residues" evidence="5">
    <location>
        <begin position="2272"/>
        <end position="2310"/>
    </location>
</feature>
<keyword evidence="10" id="KW-1185">Reference proteome</keyword>
<feature type="region of interest" description="Disordered" evidence="5">
    <location>
        <begin position="529"/>
        <end position="554"/>
    </location>
</feature>
<feature type="region of interest" description="Disordered" evidence="5">
    <location>
        <begin position="1556"/>
        <end position="2418"/>
    </location>
</feature>
<feature type="compositionally biased region" description="Polar residues" evidence="5">
    <location>
        <begin position="652"/>
        <end position="676"/>
    </location>
</feature>
<feature type="compositionally biased region" description="Basic and acidic residues" evidence="5">
    <location>
        <begin position="2226"/>
        <end position="2240"/>
    </location>
</feature>
<feature type="region of interest" description="Disordered" evidence="5">
    <location>
        <begin position="1125"/>
        <end position="1204"/>
    </location>
</feature>
<feature type="region of interest" description="Disordered" evidence="5">
    <location>
        <begin position="1"/>
        <end position="120"/>
    </location>
</feature>
<feature type="compositionally biased region" description="Low complexity" evidence="5">
    <location>
        <begin position="99"/>
        <end position="110"/>
    </location>
</feature>
<dbReference type="GO" id="GO:0003729">
    <property type="term" value="F:mRNA binding"/>
    <property type="evidence" value="ECO:0007669"/>
    <property type="project" value="TreeGrafter"/>
</dbReference>
<feature type="compositionally biased region" description="Basic and acidic residues" evidence="5">
    <location>
        <begin position="1162"/>
        <end position="1175"/>
    </location>
</feature>
<dbReference type="PANTHER" id="PTHR21597">
    <property type="entry name" value="THO2 PROTEIN"/>
    <property type="match status" value="1"/>
</dbReference>
<feature type="compositionally biased region" description="Basic and acidic residues" evidence="5">
    <location>
        <begin position="2166"/>
        <end position="2175"/>
    </location>
</feature>
<dbReference type="GO" id="GO:0006406">
    <property type="term" value="P:mRNA export from nucleus"/>
    <property type="evidence" value="ECO:0007669"/>
    <property type="project" value="InterPro"/>
</dbReference>
<feature type="compositionally biased region" description="Basic and acidic residues" evidence="5">
    <location>
        <begin position="1959"/>
        <end position="1979"/>
    </location>
</feature>
<feature type="compositionally biased region" description="Polar residues" evidence="5">
    <location>
        <begin position="2117"/>
        <end position="2129"/>
    </location>
</feature>
<dbReference type="InterPro" id="IPR032302">
    <property type="entry name" value="THOC2_N"/>
</dbReference>
<feature type="region of interest" description="Disordered" evidence="5">
    <location>
        <begin position="652"/>
        <end position="687"/>
    </location>
</feature>
<feature type="compositionally biased region" description="Low complexity" evidence="5">
    <location>
        <begin position="2140"/>
        <end position="2151"/>
    </location>
</feature>
<evidence type="ECO:0000256" key="4">
    <source>
        <dbReference type="ARBA" id="ARBA00023242"/>
    </source>
</evidence>
<proteinExistence type="inferred from homology"/>
<dbReference type="Pfam" id="PF16134">
    <property type="entry name" value="THOC2_N"/>
    <property type="match status" value="1"/>
</dbReference>
<accession>A0AB34L6V1</accession>
<dbReference type="RefSeq" id="XP_069233886.1">
    <property type="nucleotide sequence ID" value="XM_069369186.1"/>
</dbReference>
<evidence type="ECO:0000256" key="5">
    <source>
        <dbReference type="SAM" id="MobiDB-lite"/>
    </source>
</evidence>
<sequence>MAPGSSKRKRPERQHSQEDGASRPSPHRPENLNLAQQTQHQSARGRGGRRSSRHGGQSPSSPASSSNAAPATPGRGSPQSTQPNHTPAAAEASRPSTPVPKAAAPTTPQQEPEPKGPPALYAYDYITDEVAATWQDAGRDATLEAAKTGDLMTLSFILQELIRAGLDGKLDATVSGAAVKEIIAQSGDASEVESHFLDLISFLGEADAKDPALSQLVAATAIDAEVIRQQLDVQLLTSLGLVRSTFERMRARKTTNQLYRQANFNLLREETEGYAKLLTDYYNAATESAHSDDAEMAKDAYFRTMALVGAFDLDVGRVLDITLDISASLLVKSFRFFVKFYRRSSWWPQKVVLDDVKFDDQGFGALPSWAVPDSGKWLTSEQDKAELAELRLARDLQFWDRVRDVGIDAFFELGARKLSDYEGTLPLLEAEVLPQFDAKGNEINADQRKRINENRKYMRETRLLPPPGNPDAAQLLGFKLRFYASEARDVNDNLPDNLIYLAALLIKIGFISLRDLYSHLYPSDEAMASERGRLEKEKAEKERSERPGGGMNALSAAGALADDTVPAVRNLRGDAARSGGSSPKPDKKEEDEKKEQLPEPTNQKILLLKALLAIGALPDALFILGKFPWLVEVDTTLPPYLHRIARKMLSKMSDSTKPMQGRTGLSDTKNQVSDTTPAEDGSLGLSSRSKTRTRRWLGLDEPDDGEGVEHLHYYQDWDDNIPICQTTEDAFLLCNTFLGFLGVKVGQDPLIITTLLRLAKRSIIEDTSNSNRTRWLDLMKRMLVPALSLTDHNPAVSDEVWELLKLFPITTRFNIYAEWFTGKTSRTPDMKAALDRNRAEAKDVLRRITNESGKKQARALAKVSFGSPAILVNTFINQLESYSNMIPGLVESVRYFSLLSFDVLTWCLINALNGQGRNRIQADGMLTSPWLQALSLFVASLFTRYPIINPSPILQYVAHELRKGDSTNLQLIDSILAETAGVKSEMNFNDTQVLGMTGGELLQSQIVQQLADKRHMKTSSAKRLIKALSEPRLVGQVLVAIAQERQMYPNREAAQDMPLKVLGKNLDKIQQVFAQYLDVLRTNLSPEEFESVVPDVIPLIGKFGLEPGTAFAICRTGILRRMADADAAKKEEQKNARTRSKSQNHDDVTMKDAAAEEVGPSQEHDSAAPDEKANEEGSVALDDSQTPAPTPQPSSFAATNGDANPWHPVLEPIMNGISELEPELASRVSVPFYVTFWTLAPQDVIVPMEVYQAEMEKLQAQAKQISGDRSDLSSNGLKERERKRKAVTEIADNLRAEMNERITGFRGYSQVKMWLNTQKKHWFTLLSNSDREGKMARHLSLLQECFLPRAMMSALDAHYCLQIIKVMHNNATPGFSTSALFDQLFHKERLSATFYQCTAREAETLGRFLFEILKLLAHWHSDKDIYKKEALGSQEQLHGFAKSVDLVNGTPRNHVAYEEFRWVLTKWHTALTGALKNCFNSGDYMQIRNSIIILRTIVDVYPALNYQGTQLTEIVKTLSETDTRNDLKLAALSLRGPLKNREKSWVMPQSFRLNEITKDGSAGGSRATSAKPETPDPGAPKLNAGAAEFKPSGLKPVNGDSDKAGGAEDGEIEDEKASNGKKDVQMDDAPPSQESSEPRRGDQRGDHARPVNGRTSGRHDRRNDSKPSTPGPAGTSRHPPTNGATRGAQPRSESQLPPRPNSSAPRTDSGALPPKPLPGHASSRGNRGGRDEDQYGRLDRPAEAKSARDRSRSPGTHSRARTPEKDSRDTYGQLRSYRDREDRQSFRGAPSDARYDRGEPRNPRREPLGPQQMPASQPVRDDPRTMPKREPLPPQQMPGSHGSREETRAAPRREPLGPQQMPGPHGPPDSRNRNMGHSTRSPHPERLNQIRSDNATSGQQQDSRSSPAAGPEPTLNPARAALISDPPRGDRERRRDRDPRHDEWESTAPASALGPDGRYSARHEPYESSREQAVRHEQDTPTGPRASRAGGREPPNEPTRGRPSRDSSHESSYGRLNAPANAPTFDTPSGPRAPNGPASRGGRNFTAPGSTMGSRGEHPAATPGPRSSREPSSRQEFAESMDRSSQPSTPAAEGGPVSGMHPSRMAKFAHDMPPPVQTNMTPSNGSRSLASPTGPPPSGPRSSRPPSGTPTGPSPASGPPSGPAVNERKRSDRQRANINATLQGAGNGPQAPAQQSMQFRGAARSTSYTGPSPSGPPGPPPPPPPPDRRDAAPSRPDSRADLFAGRGGGDDRPRRYDDDPRQQRSSRHASRERRPDVDDHPRRPAMDDPRGDPNPARGDDTRRPRERRAPLPDPQGPFGPGPGPNPNSMPGSEWGERGPPRQTARGGRGGGEFRGGGRGPPRDDDHNRGGRGPPRDDLIAPPHQQQSLQQGMDGRKRRHEDSAPLPGAFDAKRRRSGR</sequence>
<evidence type="ECO:0000259" key="7">
    <source>
        <dbReference type="Pfam" id="PF11732"/>
    </source>
</evidence>
<feature type="compositionally biased region" description="Basic and acidic residues" evidence="5">
    <location>
        <begin position="1728"/>
        <end position="1752"/>
    </location>
</feature>
<feature type="region of interest" description="Disordered" evidence="5">
    <location>
        <begin position="1262"/>
        <end position="1283"/>
    </location>
</feature>
<feature type="compositionally biased region" description="Basic and acidic residues" evidence="5">
    <location>
        <begin position="529"/>
        <end position="546"/>
    </location>
</feature>
<feature type="compositionally biased region" description="Basic and acidic residues" evidence="5">
    <location>
        <begin position="1927"/>
        <end position="1944"/>
    </location>
</feature>
<dbReference type="InterPro" id="IPR040007">
    <property type="entry name" value="Tho2"/>
</dbReference>
<feature type="compositionally biased region" description="Polar residues" evidence="5">
    <location>
        <begin position="2192"/>
        <end position="2209"/>
    </location>
</feature>
<feature type="compositionally biased region" description="Polar residues" evidence="5">
    <location>
        <begin position="1691"/>
        <end position="1706"/>
    </location>
</feature>
<keyword evidence="4" id="KW-0539">Nucleus</keyword>
<feature type="domain" description="THO complex subunitTHOC2 N-terminal" evidence="7">
    <location>
        <begin position="860"/>
        <end position="935"/>
    </location>
</feature>
<feature type="compositionally biased region" description="Basic and acidic residues" evidence="5">
    <location>
        <begin position="584"/>
        <end position="597"/>
    </location>
</feature>
<comment type="subcellular location">
    <subcellularLocation>
        <location evidence="1">Nucleus</location>
    </subcellularLocation>
</comment>
<comment type="caution">
    <text evidence="9">The sequence shown here is derived from an EMBL/GenBank/DDBJ whole genome shotgun (WGS) entry which is preliminary data.</text>
</comment>
<feature type="compositionally biased region" description="Pro residues" evidence="5">
    <location>
        <begin position="2152"/>
        <end position="2162"/>
    </location>
</feature>
<feature type="compositionally biased region" description="Polar residues" evidence="5">
    <location>
        <begin position="1889"/>
        <end position="1906"/>
    </location>
</feature>
<dbReference type="Pfam" id="PF11732">
    <property type="entry name" value="Thoc2"/>
    <property type="match status" value="1"/>
</dbReference>
<feature type="compositionally biased region" description="Low complexity" evidence="5">
    <location>
        <begin position="54"/>
        <end position="73"/>
    </location>
</feature>
<feature type="compositionally biased region" description="Pro residues" evidence="5">
    <location>
        <begin position="2213"/>
        <end position="2225"/>
    </location>
</feature>
<evidence type="ECO:0000313" key="10">
    <source>
        <dbReference type="Proteomes" id="UP000803884"/>
    </source>
</evidence>
<dbReference type="Pfam" id="PF11262">
    <property type="entry name" value="Tho2"/>
    <property type="match status" value="1"/>
</dbReference>
<evidence type="ECO:0000256" key="1">
    <source>
        <dbReference type="ARBA" id="ARBA00004123"/>
    </source>
</evidence>
<feature type="compositionally biased region" description="Basic and acidic residues" evidence="5">
    <location>
        <begin position="1636"/>
        <end position="1649"/>
    </location>
</feature>
<name>A0AB34L6V1_9PEZI</name>
<feature type="compositionally biased region" description="Polar residues" evidence="5">
    <location>
        <begin position="33"/>
        <end position="42"/>
    </location>
</feature>
<evidence type="ECO:0000256" key="2">
    <source>
        <dbReference type="ARBA" id="ARBA00007857"/>
    </source>
</evidence>
<evidence type="ECO:0000313" key="9">
    <source>
        <dbReference type="EMBL" id="KAL1590781.1"/>
    </source>
</evidence>
<feature type="compositionally biased region" description="Basic and acidic residues" evidence="5">
    <location>
        <begin position="1776"/>
        <end position="1785"/>
    </location>
</feature>
<evidence type="ECO:0000259" key="8">
    <source>
        <dbReference type="Pfam" id="PF16134"/>
    </source>
</evidence>
<feature type="domain" description="THO complex subunitTHOC2 C-terminal" evidence="6">
    <location>
        <begin position="1227"/>
        <end position="1537"/>
    </location>
</feature>
<feature type="compositionally biased region" description="Basic and acidic residues" evidence="5">
    <location>
        <begin position="1990"/>
        <end position="2009"/>
    </location>
</feature>
<dbReference type="Proteomes" id="UP000803884">
    <property type="component" value="Unassembled WGS sequence"/>
</dbReference>
<feature type="compositionally biased region" description="Pro residues" evidence="5">
    <location>
        <begin position="2311"/>
        <end position="2327"/>
    </location>
</feature>
<dbReference type="InterPro" id="IPR021726">
    <property type="entry name" value="THO_THOC2_N"/>
</dbReference>
<feature type="compositionally biased region" description="Basic and acidic residues" evidence="5">
    <location>
        <begin position="1819"/>
        <end position="1831"/>
    </location>
</feature>
<feature type="compositionally biased region" description="Basic and acidic residues" evidence="5">
    <location>
        <begin position="1143"/>
        <end position="1154"/>
    </location>
</feature>
<feature type="compositionally biased region" description="Basic residues" evidence="5">
    <location>
        <begin position="1"/>
        <end position="12"/>
    </location>
</feature>
<dbReference type="GO" id="GO:0006397">
    <property type="term" value="P:mRNA processing"/>
    <property type="evidence" value="ECO:0007669"/>
    <property type="project" value="InterPro"/>
</dbReference>
<dbReference type="InterPro" id="IPR021418">
    <property type="entry name" value="THO_THOC2_C"/>
</dbReference>
<feature type="domain" description="THO complex subunit 2 N-terminal" evidence="8">
    <location>
        <begin position="126"/>
        <end position="858"/>
    </location>
</feature>
<evidence type="ECO:0000256" key="3">
    <source>
        <dbReference type="ARBA" id="ARBA00019596"/>
    </source>
</evidence>
<feature type="compositionally biased region" description="Gly residues" evidence="5">
    <location>
        <begin position="2346"/>
        <end position="2359"/>
    </location>
</feature>